<comment type="cofactor">
    <cofactor evidence="1">
        <name>FAD</name>
        <dbReference type="ChEBI" id="CHEBI:57692"/>
    </cofactor>
</comment>
<dbReference type="Pfam" id="PF01494">
    <property type="entry name" value="FAD_binding_3"/>
    <property type="match status" value="1"/>
</dbReference>
<comment type="caution">
    <text evidence="5">The sequence shown here is derived from an EMBL/GenBank/DDBJ whole genome shotgun (WGS) entry which is preliminary data.</text>
</comment>
<dbReference type="Pfam" id="PF21274">
    <property type="entry name" value="Rng_hyd_C"/>
    <property type="match status" value="1"/>
</dbReference>
<keyword evidence="3" id="KW-0274">FAD</keyword>
<keyword evidence="5" id="KW-0503">Monooxygenase</keyword>
<evidence type="ECO:0000313" key="5">
    <source>
        <dbReference type="EMBL" id="MEY8013748.1"/>
    </source>
</evidence>
<dbReference type="PANTHER" id="PTHR43004">
    <property type="entry name" value="TRK SYSTEM POTASSIUM UPTAKE PROTEIN"/>
    <property type="match status" value="1"/>
</dbReference>
<dbReference type="Gene3D" id="3.50.50.60">
    <property type="entry name" value="FAD/NAD(P)-binding domain"/>
    <property type="match status" value="1"/>
</dbReference>
<name>A0ABV4BTX0_9MYCO</name>
<evidence type="ECO:0000256" key="3">
    <source>
        <dbReference type="ARBA" id="ARBA00022827"/>
    </source>
</evidence>
<evidence type="ECO:0000259" key="4">
    <source>
        <dbReference type="Pfam" id="PF01494"/>
    </source>
</evidence>
<dbReference type="PRINTS" id="PR00420">
    <property type="entry name" value="RNGMNOXGNASE"/>
</dbReference>
<organism evidence="5 6">
    <name type="scientific">Mycobacterium servetii</name>
    <dbReference type="NCBI Taxonomy" id="3237418"/>
    <lineage>
        <taxon>Bacteria</taxon>
        <taxon>Bacillati</taxon>
        <taxon>Actinomycetota</taxon>
        <taxon>Actinomycetes</taxon>
        <taxon>Mycobacteriales</taxon>
        <taxon>Mycobacteriaceae</taxon>
        <taxon>Mycobacterium</taxon>
    </lineage>
</organism>
<dbReference type="SUPFAM" id="SSF51905">
    <property type="entry name" value="FAD/NAD(P)-binding domain"/>
    <property type="match status" value="1"/>
</dbReference>
<dbReference type="Proteomes" id="UP001564760">
    <property type="component" value="Unassembled WGS sequence"/>
</dbReference>
<dbReference type="Gene3D" id="3.30.9.10">
    <property type="entry name" value="D-Amino Acid Oxidase, subunit A, domain 2"/>
    <property type="match status" value="1"/>
</dbReference>
<reference evidence="5 6" key="1">
    <citation type="submission" date="2024-08" db="EMBL/GenBank/DDBJ databases">
        <title>Mycobacterium servetensis sp. nov., a novel rapid-growing mycobacterial species recovered from a human patient in Zaragoza, Spain.</title>
        <authorList>
            <person name="Tristancho-Baro A.I."/>
            <person name="Buenestado-Serrano S."/>
            <person name="Garcia De Viedma D."/>
            <person name="Milagro-Beamonte A."/>
            <person name="Burillo N."/>
            <person name="Sanz S."/>
            <person name="Lopez-Calleja A.I."/>
            <person name="Penas-Utrilla D."/>
            <person name="Guardingo M."/>
            <person name="Garcia M.J."/>
            <person name="Vinuelas-Bayon J."/>
        </authorList>
    </citation>
    <scope>NUCLEOTIDE SEQUENCE [LARGE SCALE GENOMIC DNA]</scope>
    <source>
        <strain evidence="6">HUMS_12744610</strain>
    </source>
</reference>
<keyword evidence="2" id="KW-0285">Flavoprotein</keyword>
<dbReference type="RefSeq" id="WP_369736409.1">
    <property type="nucleotide sequence ID" value="NZ_JBGEDP010000001.1"/>
</dbReference>
<accession>A0ABV4BTX0</accession>
<evidence type="ECO:0000256" key="1">
    <source>
        <dbReference type="ARBA" id="ARBA00001974"/>
    </source>
</evidence>
<feature type="domain" description="FAD-binding" evidence="4">
    <location>
        <begin position="2"/>
        <end position="357"/>
    </location>
</feature>
<dbReference type="InterPro" id="IPR002938">
    <property type="entry name" value="FAD-bd"/>
</dbReference>
<evidence type="ECO:0000313" key="6">
    <source>
        <dbReference type="Proteomes" id="UP001564760"/>
    </source>
</evidence>
<dbReference type="InterPro" id="IPR036188">
    <property type="entry name" value="FAD/NAD-bd_sf"/>
</dbReference>
<dbReference type="Gene3D" id="3.40.30.120">
    <property type="match status" value="1"/>
</dbReference>
<proteinExistence type="predicted"/>
<keyword evidence="6" id="KW-1185">Reference proteome</keyword>
<dbReference type="EMBL" id="JBGEDP010000001">
    <property type="protein sequence ID" value="MEY8013748.1"/>
    <property type="molecule type" value="Genomic_DNA"/>
</dbReference>
<keyword evidence="5" id="KW-0560">Oxidoreductase</keyword>
<protein>
    <submittedName>
        <fullName evidence="5">FAD-dependent monooxygenase</fullName>
    </submittedName>
</protein>
<dbReference type="PANTHER" id="PTHR43004:SF19">
    <property type="entry name" value="BINDING MONOOXYGENASE, PUTATIVE (JCVI)-RELATED"/>
    <property type="match status" value="1"/>
</dbReference>
<dbReference type="GO" id="GO:0004497">
    <property type="term" value="F:monooxygenase activity"/>
    <property type="evidence" value="ECO:0007669"/>
    <property type="project" value="UniProtKB-KW"/>
</dbReference>
<gene>
    <name evidence="5" type="ORF">AB8998_01100</name>
</gene>
<sequence>MIIVGGGPVGLGAALELARFHVPSVVVERHDSTSWHPKARNLNTRTMEIARGWGSAVYQRLRGIDTPPGWKSPMRYLDTIVGQEMGQIETRGFEGPGPTISPALPIMSSQDLIEAILRDAAEATGIVDLRFGHQVTNVMSGGSDDATEAAVTVRVNATGDTYTLTGEALVAADGAHSTVRRQLGIALNGEQGLHHFVNCYFRCDIERHVGERQGVVFFVANPDAAGLLQPLDAHGRWLCQIGVSPEQWVGELWEAERVQRWVRGAVGVPDLDVEVKGVGLWQMSATVADRLVQGRVLLCGDAAHQFPPTGGLGVNTGLQGMHNAMWKLALCIRGLAGWPLLKTYEDERRSPAMTTIQQCLQNHRNLARLAAAYYYPASSDLSAEEAERESRRFGNHLGVEFGTVYRSAAVIVDGTTPPDVEDSYSDYAPSATPGCRAPHIWLGDERDPVSTLDLFGAGFTVVTGPGGEIWRKAAADAARQLGVPRVSYAIGDPGLADHNNTFFDHYEIGHDGAVLVRPDGYVACRSATGSPDHASLTQAVEQILARRSAGLSAGGDPGLGEPS</sequence>
<evidence type="ECO:0000256" key="2">
    <source>
        <dbReference type="ARBA" id="ARBA00022630"/>
    </source>
</evidence>
<dbReference type="InterPro" id="IPR050641">
    <property type="entry name" value="RIFMO-like"/>
</dbReference>